<sequence>MQQLDEAEFASPFDLGCPKFISPEPPIYTCPQGSALIGGDVGCALEPQRQQMELFKVEIEQQIELLRLRSFLKLYTKIPASKLASYMEMIRSIFFMLSPM</sequence>
<dbReference type="Pfam" id="PF10255">
    <property type="entry name" value="Paf67"/>
    <property type="match status" value="1"/>
</dbReference>
<dbReference type="OrthoDB" id="15082at2759"/>
<dbReference type="GO" id="GO:0005852">
    <property type="term" value="C:eukaryotic translation initiation factor 3 complex"/>
    <property type="evidence" value="ECO:0007669"/>
    <property type="project" value="InterPro"/>
</dbReference>
<evidence type="ECO:0000256" key="3">
    <source>
        <dbReference type="ARBA" id="ARBA00022917"/>
    </source>
</evidence>
<keyword evidence="2" id="KW-0396">Initiation factor</keyword>
<dbReference type="Proteomes" id="UP000748531">
    <property type="component" value="Unassembled WGS sequence"/>
</dbReference>
<dbReference type="PANTHER" id="PTHR13242">
    <property type="entry name" value="EUKARYOTIC TRANSLATION INITIATION FACTOR 3"/>
    <property type="match status" value="1"/>
</dbReference>
<dbReference type="GO" id="GO:0003743">
    <property type="term" value="F:translation initiation factor activity"/>
    <property type="evidence" value="ECO:0007669"/>
    <property type="project" value="UniProtKB-KW"/>
</dbReference>
<organism evidence="4 5">
    <name type="scientific">Paragonimus heterotremus</name>
    <dbReference type="NCBI Taxonomy" id="100268"/>
    <lineage>
        <taxon>Eukaryota</taxon>
        <taxon>Metazoa</taxon>
        <taxon>Spiralia</taxon>
        <taxon>Lophotrochozoa</taxon>
        <taxon>Platyhelminthes</taxon>
        <taxon>Trematoda</taxon>
        <taxon>Digenea</taxon>
        <taxon>Plagiorchiida</taxon>
        <taxon>Troglotremata</taxon>
        <taxon>Troglotrematidae</taxon>
        <taxon>Paragonimus</taxon>
    </lineage>
</organism>
<name>A0A8J4T8A9_9TREM</name>
<evidence type="ECO:0000313" key="4">
    <source>
        <dbReference type="EMBL" id="KAF5395562.1"/>
    </source>
</evidence>
<comment type="caution">
    <text evidence="4">The sequence shown here is derived from an EMBL/GenBank/DDBJ whole genome shotgun (WGS) entry which is preliminary data.</text>
</comment>
<evidence type="ECO:0000313" key="5">
    <source>
        <dbReference type="Proteomes" id="UP000748531"/>
    </source>
</evidence>
<dbReference type="InterPro" id="IPR019382">
    <property type="entry name" value="eIF3l"/>
</dbReference>
<dbReference type="AlphaFoldDB" id="A0A8J4T8A9"/>
<keyword evidence="5" id="KW-1185">Reference proteome</keyword>
<reference evidence="4" key="1">
    <citation type="submission" date="2019-05" db="EMBL/GenBank/DDBJ databases">
        <title>Annotation for the trematode Paragonimus heterotremus.</title>
        <authorList>
            <person name="Choi Y.-J."/>
        </authorList>
    </citation>
    <scope>NUCLEOTIDE SEQUENCE</scope>
    <source>
        <strain evidence="4">LC</strain>
    </source>
</reference>
<protein>
    <submittedName>
        <fullName evidence="4">Uncharacterized protein</fullName>
    </submittedName>
</protein>
<accession>A0A8J4T8A9</accession>
<proteinExistence type="predicted"/>
<dbReference type="PANTHER" id="PTHR13242:SF0">
    <property type="entry name" value="EUKARYOTIC TRANSLATION INITIATION FACTOR 3 SUBUNIT L"/>
    <property type="match status" value="1"/>
</dbReference>
<evidence type="ECO:0000256" key="1">
    <source>
        <dbReference type="ARBA" id="ARBA00022490"/>
    </source>
</evidence>
<evidence type="ECO:0000256" key="2">
    <source>
        <dbReference type="ARBA" id="ARBA00022540"/>
    </source>
</evidence>
<dbReference type="EMBL" id="LUCH01011693">
    <property type="protein sequence ID" value="KAF5395562.1"/>
    <property type="molecule type" value="Genomic_DNA"/>
</dbReference>
<gene>
    <name evidence="4" type="ORF">PHET_11487</name>
</gene>
<keyword evidence="1" id="KW-0963">Cytoplasm</keyword>
<keyword evidence="3" id="KW-0648">Protein biosynthesis</keyword>